<keyword evidence="4 6" id="KW-1133">Transmembrane helix</keyword>
<keyword evidence="2" id="KW-1003">Cell membrane</keyword>
<feature type="transmembrane region" description="Helical" evidence="6">
    <location>
        <begin position="156"/>
        <end position="176"/>
    </location>
</feature>
<feature type="transmembrane region" description="Helical" evidence="6">
    <location>
        <begin position="73"/>
        <end position="95"/>
    </location>
</feature>
<dbReference type="PANTHER" id="PTHR42920">
    <property type="entry name" value="OS03G0707200 PROTEIN-RELATED"/>
    <property type="match status" value="1"/>
</dbReference>
<evidence type="ECO:0000313" key="8">
    <source>
        <dbReference type="EMBL" id="TXJ11188.1"/>
    </source>
</evidence>
<evidence type="ECO:0000256" key="4">
    <source>
        <dbReference type="ARBA" id="ARBA00022989"/>
    </source>
</evidence>
<comment type="caution">
    <text evidence="8">The sequence shown here is derived from an EMBL/GenBank/DDBJ whole genome shotgun (WGS) entry which is preliminary data.</text>
</comment>
<comment type="subcellular location">
    <subcellularLocation>
        <location evidence="1">Cell membrane</location>
        <topology evidence="1">Multi-pass membrane protein</topology>
    </subcellularLocation>
</comment>
<evidence type="ECO:0000256" key="5">
    <source>
        <dbReference type="ARBA" id="ARBA00023136"/>
    </source>
</evidence>
<feature type="transmembrane region" description="Helical" evidence="6">
    <location>
        <begin position="101"/>
        <end position="119"/>
    </location>
</feature>
<evidence type="ECO:0000256" key="6">
    <source>
        <dbReference type="SAM" id="Phobius"/>
    </source>
</evidence>
<dbReference type="AlphaFoldDB" id="A0A5C8CE44"/>
<feature type="transmembrane region" description="Helical" evidence="6">
    <location>
        <begin position="249"/>
        <end position="266"/>
    </location>
</feature>
<name>A0A5C8CE44_9SPIR</name>
<evidence type="ECO:0000313" key="9">
    <source>
        <dbReference type="Proteomes" id="UP000325116"/>
    </source>
</evidence>
<reference evidence="8 9" key="1">
    <citation type="journal article" date="1992" name="Lakartidningen">
        <title>[Penicillin V and not amoxicillin is the first choice preparation in acute otitis].</title>
        <authorList>
            <person name="Kamme C."/>
            <person name="Lundgren K."/>
            <person name="Prellner K."/>
        </authorList>
    </citation>
    <scope>NUCLEOTIDE SEQUENCE [LARGE SCALE GENOMIC DNA]</scope>
    <source>
        <strain evidence="8 9">W1</strain>
    </source>
</reference>
<protein>
    <submittedName>
        <fullName evidence="8">EamA/RhaT family transporter</fullName>
    </submittedName>
</protein>
<dbReference type="PANTHER" id="PTHR42920:SF5">
    <property type="entry name" value="EAMA DOMAIN-CONTAINING PROTEIN"/>
    <property type="match status" value="1"/>
</dbReference>
<feature type="transmembrane region" description="Helical" evidence="6">
    <location>
        <begin position="12"/>
        <end position="36"/>
    </location>
</feature>
<dbReference type="GO" id="GO:0005886">
    <property type="term" value="C:plasma membrane"/>
    <property type="evidence" value="ECO:0007669"/>
    <property type="project" value="UniProtKB-SubCell"/>
</dbReference>
<dbReference type="Pfam" id="PF00892">
    <property type="entry name" value="EamA"/>
    <property type="match status" value="2"/>
</dbReference>
<sequence length="297" mass="32763">MINKKNKKTLEKLGTLGIFLTALIWGYSFVAVKVVVEKVPPFYLVGFRNLIGGLFLAIIFFRYFKMTKLKDILLSLPVGIALFFGFFFQTMGAQFITASKVAFFTGSNVIFVPFLAWIIYKKRPRLSSFVAAIITIIGLYFLTLANGLNEVKIGDLFAILCAVVFAIHLILIDAIIEYVNGILMAIWQLIIAGIISLSFALITKTSLNIEILSRGDIISFLYLAIGGSGLAYLLQTVSQKYVSVNKTSILLNLEAFLGALCGVIFMNDKLTFNFVLGGILVISAIFICELGNNIKSD</sequence>
<dbReference type="Proteomes" id="UP000325116">
    <property type="component" value="Unassembled WGS sequence"/>
</dbReference>
<keyword evidence="5 6" id="KW-0472">Membrane</keyword>
<organism evidence="8 9">
    <name type="scientific">Brachyspira aalborgi</name>
    <dbReference type="NCBI Taxonomy" id="29522"/>
    <lineage>
        <taxon>Bacteria</taxon>
        <taxon>Pseudomonadati</taxon>
        <taxon>Spirochaetota</taxon>
        <taxon>Spirochaetia</taxon>
        <taxon>Brachyspirales</taxon>
        <taxon>Brachyspiraceae</taxon>
        <taxon>Brachyspira</taxon>
    </lineage>
</organism>
<feature type="domain" description="EamA" evidence="7">
    <location>
        <begin position="153"/>
        <end position="287"/>
    </location>
</feature>
<accession>A0A5C8CE44</accession>
<evidence type="ECO:0000256" key="1">
    <source>
        <dbReference type="ARBA" id="ARBA00004651"/>
    </source>
</evidence>
<feature type="transmembrane region" description="Helical" evidence="6">
    <location>
        <begin position="272"/>
        <end position="291"/>
    </location>
</feature>
<feature type="domain" description="EamA" evidence="7">
    <location>
        <begin position="13"/>
        <end position="143"/>
    </location>
</feature>
<gene>
    <name evidence="8" type="ORF">EPJ80_11250</name>
</gene>
<feature type="transmembrane region" description="Helical" evidence="6">
    <location>
        <begin position="183"/>
        <end position="202"/>
    </location>
</feature>
<evidence type="ECO:0000256" key="2">
    <source>
        <dbReference type="ARBA" id="ARBA00022475"/>
    </source>
</evidence>
<feature type="transmembrane region" description="Helical" evidence="6">
    <location>
        <begin position="42"/>
        <end position="61"/>
    </location>
</feature>
<feature type="transmembrane region" description="Helical" evidence="6">
    <location>
        <begin position="126"/>
        <end position="144"/>
    </location>
</feature>
<dbReference type="InterPro" id="IPR051258">
    <property type="entry name" value="Diverse_Substrate_Transporter"/>
</dbReference>
<proteinExistence type="predicted"/>
<dbReference type="SUPFAM" id="SSF103481">
    <property type="entry name" value="Multidrug resistance efflux transporter EmrE"/>
    <property type="match status" value="2"/>
</dbReference>
<dbReference type="EMBL" id="SAXT01000006">
    <property type="protein sequence ID" value="TXJ11188.1"/>
    <property type="molecule type" value="Genomic_DNA"/>
</dbReference>
<evidence type="ECO:0000256" key="3">
    <source>
        <dbReference type="ARBA" id="ARBA00022692"/>
    </source>
</evidence>
<dbReference type="InterPro" id="IPR000620">
    <property type="entry name" value="EamA_dom"/>
</dbReference>
<dbReference type="InterPro" id="IPR037185">
    <property type="entry name" value="EmrE-like"/>
</dbReference>
<feature type="transmembrane region" description="Helical" evidence="6">
    <location>
        <begin position="217"/>
        <end position="237"/>
    </location>
</feature>
<evidence type="ECO:0000259" key="7">
    <source>
        <dbReference type="Pfam" id="PF00892"/>
    </source>
</evidence>
<keyword evidence="3 6" id="KW-0812">Transmembrane</keyword>
<dbReference type="RefSeq" id="WP_147759050.1">
    <property type="nucleotide sequence ID" value="NZ_SAXT01000006.1"/>
</dbReference>